<reference evidence="1 2" key="1">
    <citation type="journal article" date="2016" name="Nat. Commun.">
        <title>Thousands of microbial genomes shed light on interconnected biogeochemical processes in an aquifer system.</title>
        <authorList>
            <person name="Anantharaman K."/>
            <person name="Brown C.T."/>
            <person name="Hug L.A."/>
            <person name="Sharon I."/>
            <person name="Castelle C.J."/>
            <person name="Probst A.J."/>
            <person name="Thomas B.C."/>
            <person name="Singh A."/>
            <person name="Wilkins M.J."/>
            <person name="Karaoz U."/>
            <person name="Brodie E.L."/>
            <person name="Williams K.H."/>
            <person name="Hubbard S.S."/>
            <person name="Banfield J.F."/>
        </authorList>
    </citation>
    <scope>NUCLEOTIDE SEQUENCE [LARGE SCALE GENOMIC DNA]</scope>
    <source>
        <strain evidence="2">RBG_16_55_9</strain>
    </source>
</reference>
<sequence length="101" mass="11522">MHSKLRRIDSKDIKKKCFPKLQHIQVCICNSYPAVCLLQSLAPMDDKANCLEQPFFVRRKLADLKTFFWIAPVINTLAHAPSFQAILVHPVSNAAWAQTML</sequence>
<accession>A0A1F5UNG0</accession>
<evidence type="ECO:0000313" key="2">
    <source>
        <dbReference type="Proteomes" id="UP000179157"/>
    </source>
</evidence>
<proteinExistence type="predicted"/>
<protein>
    <submittedName>
        <fullName evidence="1">Uncharacterized protein</fullName>
    </submittedName>
</protein>
<evidence type="ECO:0000313" key="1">
    <source>
        <dbReference type="EMBL" id="OGF52693.1"/>
    </source>
</evidence>
<organism evidence="1 2">
    <name type="scientific">Fraserbacteria sp. (strain RBG_16_55_9)</name>
    <dbReference type="NCBI Taxonomy" id="1817864"/>
    <lineage>
        <taxon>Bacteria</taxon>
        <taxon>Candidatus Fraseribacteriota</taxon>
    </lineage>
</organism>
<dbReference type="Proteomes" id="UP000179157">
    <property type="component" value="Unassembled WGS sequence"/>
</dbReference>
<gene>
    <name evidence="1" type="ORF">A2Z21_03745</name>
</gene>
<dbReference type="AlphaFoldDB" id="A0A1F5UNG0"/>
<dbReference type="EMBL" id="MFGX01000131">
    <property type="protein sequence ID" value="OGF52693.1"/>
    <property type="molecule type" value="Genomic_DNA"/>
</dbReference>
<comment type="caution">
    <text evidence="1">The sequence shown here is derived from an EMBL/GenBank/DDBJ whole genome shotgun (WGS) entry which is preliminary data.</text>
</comment>
<name>A0A1F5UNG0_FRAXR</name>